<dbReference type="SUPFAM" id="SSF143430">
    <property type="entry name" value="TTP0101/SSO1404-like"/>
    <property type="match status" value="1"/>
</dbReference>
<dbReference type="Proteomes" id="UP001139311">
    <property type="component" value="Unassembled WGS sequence"/>
</dbReference>
<reference evidence="1" key="1">
    <citation type="submission" date="2021-10" db="EMBL/GenBank/DDBJ databases">
        <title>Roseicella aerolatum sp. nov., isolated from aerosols of e-waste dismantling site.</title>
        <authorList>
            <person name="Qin T."/>
        </authorList>
    </citation>
    <scope>NUCLEOTIDE SEQUENCE</scope>
    <source>
        <strain evidence="1">GB24</strain>
    </source>
</reference>
<dbReference type="AlphaFoldDB" id="A0A9X1IJ14"/>
<organism evidence="1 2">
    <name type="scientific">Roseicella aerolata</name>
    <dbReference type="NCBI Taxonomy" id="2883479"/>
    <lineage>
        <taxon>Bacteria</taxon>
        <taxon>Pseudomonadati</taxon>
        <taxon>Pseudomonadota</taxon>
        <taxon>Alphaproteobacteria</taxon>
        <taxon>Acetobacterales</taxon>
        <taxon>Roseomonadaceae</taxon>
        <taxon>Roseicella</taxon>
    </lineage>
</organism>
<protein>
    <submittedName>
        <fullName evidence="1">Uncharacterized protein</fullName>
    </submittedName>
</protein>
<dbReference type="RefSeq" id="WP_226614528.1">
    <property type="nucleotide sequence ID" value="NZ_JAJAQI010000114.1"/>
</dbReference>
<accession>A0A9X1IJ14</accession>
<proteinExistence type="predicted"/>
<keyword evidence="2" id="KW-1185">Reference proteome</keyword>
<evidence type="ECO:0000313" key="1">
    <source>
        <dbReference type="EMBL" id="MCB4825522.1"/>
    </source>
</evidence>
<evidence type="ECO:0000313" key="2">
    <source>
        <dbReference type="Proteomes" id="UP001139311"/>
    </source>
</evidence>
<name>A0A9X1IJ14_9PROT</name>
<sequence>MATYLVTYDLKREVVRPKIVDAIKRWGAWAKLSESSYAIATQQTPQAVYQALSHLLDDNDQLYVITLTKPYSGQGPVQVNDWLENKLA</sequence>
<dbReference type="EMBL" id="JAJAQI010000114">
    <property type="protein sequence ID" value="MCB4825522.1"/>
    <property type="molecule type" value="Genomic_DNA"/>
</dbReference>
<gene>
    <name evidence="1" type="ORF">LHA35_27850</name>
</gene>
<comment type="caution">
    <text evidence="1">The sequence shown here is derived from an EMBL/GenBank/DDBJ whole genome shotgun (WGS) entry which is preliminary data.</text>
</comment>